<evidence type="ECO:0000259" key="2">
    <source>
        <dbReference type="Pfam" id="PF00535"/>
    </source>
</evidence>
<keyword evidence="4" id="KW-1185">Reference proteome</keyword>
<proteinExistence type="predicted"/>
<dbReference type="Proteomes" id="UP000187085">
    <property type="component" value="Unassembled WGS sequence"/>
</dbReference>
<dbReference type="Gene3D" id="3.90.550.10">
    <property type="entry name" value="Spore Coat Polysaccharide Biosynthesis Protein SpsA, Chain A"/>
    <property type="match status" value="1"/>
</dbReference>
<dbReference type="PANTHER" id="PTHR43685:SF14">
    <property type="entry name" value="GLYCOSYLTRANSFERASE 2-LIKE DOMAIN-CONTAINING PROTEIN"/>
    <property type="match status" value="1"/>
</dbReference>
<accession>A0A1R1LB18</accession>
<dbReference type="GO" id="GO:0016740">
    <property type="term" value="F:transferase activity"/>
    <property type="evidence" value="ECO:0007669"/>
    <property type="project" value="UniProtKB-KW"/>
</dbReference>
<dbReference type="PANTHER" id="PTHR43685">
    <property type="entry name" value="GLYCOSYLTRANSFERASE"/>
    <property type="match status" value="1"/>
</dbReference>
<feature type="domain" description="Glycosyltransferase 2-like" evidence="2">
    <location>
        <begin position="13"/>
        <end position="133"/>
    </location>
</feature>
<dbReference type="CDD" id="cd00761">
    <property type="entry name" value="Glyco_tranf_GTA_type"/>
    <property type="match status" value="1"/>
</dbReference>
<evidence type="ECO:0000256" key="1">
    <source>
        <dbReference type="SAM" id="Phobius"/>
    </source>
</evidence>
<feature type="transmembrane region" description="Helical" evidence="1">
    <location>
        <begin position="136"/>
        <end position="157"/>
    </location>
</feature>
<dbReference type="AlphaFoldDB" id="A0A1R1LB18"/>
<keyword evidence="3" id="KW-0808">Transferase</keyword>
<keyword evidence="1" id="KW-0472">Membrane</keyword>
<evidence type="ECO:0000313" key="3">
    <source>
        <dbReference type="EMBL" id="OMH24741.1"/>
    </source>
</evidence>
<dbReference type="STRING" id="554083.BKD30_07690"/>
<dbReference type="Pfam" id="PF00535">
    <property type="entry name" value="Glycos_transf_2"/>
    <property type="match status" value="1"/>
</dbReference>
<reference evidence="3 4" key="1">
    <citation type="submission" date="2016-12" db="EMBL/GenBank/DDBJ databases">
        <title>Draft genome of Tersicoccus phoenicis 1P05MA.</title>
        <authorList>
            <person name="Nakajima Y."/>
            <person name="Yoshizawa S."/>
            <person name="Nakamura K."/>
            <person name="Ogura Y."/>
            <person name="Hayashi T."/>
            <person name="Kogure K."/>
        </authorList>
    </citation>
    <scope>NUCLEOTIDE SEQUENCE [LARGE SCALE GENOMIC DNA]</scope>
    <source>
        <strain evidence="3 4">1p05MA</strain>
    </source>
</reference>
<gene>
    <name evidence="3" type="ORF">BKD30_07690</name>
</gene>
<dbReference type="InterPro" id="IPR050834">
    <property type="entry name" value="Glycosyltransf_2"/>
</dbReference>
<protein>
    <submittedName>
        <fullName evidence="3">Glycosyl transferase family 2</fullName>
    </submittedName>
</protein>
<comment type="caution">
    <text evidence="3">The sequence shown here is derived from an EMBL/GenBank/DDBJ whole genome shotgun (WGS) entry which is preliminary data.</text>
</comment>
<dbReference type="EMBL" id="MRDE01000049">
    <property type="protein sequence ID" value="OMH24741.1"/>
    <property type="molecule type" value="Genomic_DNA"/>
</dbReference>
<dbReference type="InterPro" id="IPR001173">
    <property type="entry name" value="Glyco_trans_2-like"/>
</dbReference>
<dbReference type="InterPro" id="IPR029044">
    <property type="entry name" value="Nucleotide-diphossugar_trans"/>
</dbReference>
<dbReference type="OrthoDB" id="9802632at2"/>
<sequence>MQSGPCDAPPTVSVVIPVKDDAAELARCLLALARQTHLPDEIVVVDNDSTDASADVARHAGARVIACPQPGIPAASAAGYDAADGDLILRLDADCVPTATWIATVVSAFERHPDVAAFTGYARFIDGPTLVRTPLALVYFAAYLFVAVPVLGHLPIFGSNAALRGRAWRDVSATVHRADPLVHDDFDLAFHVGARYRIGYLPASSMGMSMRPFSSGRALVLRVHRGLRTITVHWPDDLPPRRWQRVILHRYSRPRR</sequence>
<organism evidence="3 4">
    <name type="scientific">Tersicoccus phoenicis</name>
    <dbReference type="NCBI Taxonomy" id="554083"/>
    <lineage>
        <taxon>Bacteria</taxon>
        <taxon>Bacillati</taxon>
        <taxon>Actinomycetota</taxon>
        <taxon>Actinomycetes</taxon>
        <taxon>Micrococcales</taxon>
        <taxon>Micrococcaceae</taxon>
        <taxon>Tersicoccus</taxon>
    </lineage>
</organism>
<evidence type="ECO:0000313" key="4">
    <source>
        <dbReference type="Proteomes" id="UP000187085"/>
    </source>
</evidence>
<keyword evidence="1" id="KW-1133">Transmembrane helix</keyword>
<name>A0A1R1LB18_9MICC</name>
<dbReference type="SUPFAM" id="SSF53448">
    <property type="entry name" value="Nucleotide-diphospho-sugar transferases"/>
    <property type="match status" value="1"/>
</dbReference>
<keyword evidence="1" id="KW-0812">Transmembrane</keyword>
<dbReference type="RefSeq" id="WP_076703743.1">
    <property type="nucleotide sequence ID" value="NZ_MRDE01000049.1"/>
</dbReference>